<evidence type="ECO:0000313" key="5">
    <source>
        <dbReference type="Proteomes" id="UP000032900"/>
    </source>
</evidence>
<evidence type="ECO:0000256" key="1">
    <source>
        <dbReference type="ARBA" id="ARBA00022729"/>
    </source>
</evidence>
<sequence length="689" mass="77067">MRVFFIILLIIGSLFLSLANASTLPSKEEAVQILRKANNYWQETHPVPGWAFWDHAAYHTGNMAAYEITGISSYLDYSLQWAEMNAWMGAKSDNPSTWRYDYGETDQHVLFGDWQICFQTYIDLYNIKKEEKMIARTLEVMEYQIATDTIDYLWWADGLYMVMPVMTKLYLLTGDEQYITRLVDYFEYAKSIMYDEATGLFFRDQRYVYPAHQSVNGQKDFWARGVGWVFAGLAKVLQDLPQAHPHRALFQGHFVEMAASLAACQQAEGYWTRSLLDPEHAPGYETSGTAFFTYGFLWGINQDILDEATYLPLALKSWDYLTTIALQENGRVGYVQPIGDRAIPGQVVDENSTANFGVGAFLLATSEMIRRLPGDLPFFMESISLDGTDLEVRFNAELDAVSALDKTHYTIPGVEIESIELAADQRGVILSLPTLTPGSHTLSVQNLMNTHGGSIISGESLSFVYTGNLTVTASSYESGTSNTPERTLDHSTDTRWSAFGMGEWLLFDLQEIRDVSAVDLAFFRGDTRYSSFSIEVSEDGSNFMEVYNGQSSGTTIETESYAFPTQRARYVRITGYGNSESLWNSITMVVITSTDISVGLPTAYQASSLLSMHPNPLKGQVLNFSSSKVISGQTKIQIFTLSGVLQYQKDISSTGTSFSLSDLSLPAGLYQVLLTGSDLSTHRMKLLVQ</sequence>
<dbReference type="EMBL" id="BAZW01000001">
    <property type="protein sequence ID" value="GAO28085.1"/>
    <property type="molecule type" value="Genomic_DNA"/>
</dbReference>
<organism evidence="4 5">
    <name type="scientific">Geofilum rubicundum JCM 15548</name>
    <dbReference type="NCBI Taxonomy" id="1236989"/>
    <lineage>
        <taxon>Bacteria</taxon>
        <taxon>Pseudomonadati</taxon>
        <taxon>Bacteroidota</taxon>
        <taxon>Bacteroidia</taxon>
        <taxon>Marinilabiliales</taxon>
        <taxon>Marinilabiliaceae</taxon>
        <taxon>Geofilum</taxon>
    </lineage>
</organism>
<dbReference type="OrthoDB" id="258246at2"/>
<dbReference type="SUPFAM" id="SSF48208">
    <property type="entry name" value="Six-hairpin glycosidases"/>
    <property type="match status" value="1"/>
</dbReference>
<dbReference type="GO" id="GO:0016787">
    <property type="term" value="F:hydrolase activity"/>
    <property type="evidence" value="ECO:0007669"/>
    <property type="project" value="UniProtKB-KW"/>
</dbReference>
<dbReference type="InterPro" id="IPR012341">
    <property type="entry name" value="6hp_glycosidase-like_sf"/>
</dbReference>
<dbReference type="Gene3D" id="1.50.10.10">
    <property type="match status" value="1"/>
</dbReference>
<dbReference type="InterPro" id="IPR010905">
    <property type="entry name" value="Glyco_hydro_88"/>
</dbReference>
<name>A0A0E9LTA5_9BACT</name>
<dbReference type="STRING" id="1236989.JCM15548_146"/>
<protein>
    <submittedName>
        <fullName evidence="4">Rhamnogalacturonides degradation protein RhiN</fullName>
    </submittedName>
</protein>
<accession>A0A0E9LTA5</accession>
<dbReference type="PANTHER" id="PTHR33886:SF8">
    <property type="entry name" value="UNSATURATED RHAMNOGALACTURONAN HYDROLASE (EUROFUNG)"/>
    <property type="match status" value="1"/>
</dbReference>
<dbReference type="InterPro" id="IPR052043">
    <property type="entry name" value="PolySaccharide_Degr_Enz"/>
</dbReference>
<dbReference type="InterPro" id="IPR008928">
    <property type="entry name" value="6-hairpin_glycosidase_sf"/>
</dbReference>
<comment type="caution">
    <text evidence="4">The sequence shown here is derived from an EMBL/GenBank/DDBJ whole genome shotgun (WGS) entry which is preliminary data.</text>
</comment>
<dbReference type="Gene3D" id="2.60.120.260">
    <property type="entry name" value="Galactose-binding domain-like"/>
    <property type="match status" value="1"/>
</dbReference>
<dbReference type="RefSeq" id="WP_083984893.1">
    <property type="nucleotide sequence ID" value="NZ_BAZW01000001.1"/>
</dbReference>
<dbReference type="InterPro" id="IPR014755">
    <property type="entry name" value="Cu-Rt/internalin_Ig-like"/>
</dbReference>
<dbReference type="AlphaFoldDB" id="A0A0E9LTA5"/>
<dbReference type="InterPro" id="IPR008979">
    <property type="entry name" value="Galactose-bd-like_sf"/>
</dbReference>
<evidence type="ECO:0000259" key="3">
    <source>
        <dbReference type="PROSITE" id="PS50022"/>
    </source>
</evidence>
<dbReference type="Proteomes" id="UP000032900">
    <property type="component" value="Unassembled WGS sequence"/>
</dbReference>
<keyword evidence="5" id="KW-1185">Reference proteome</keyword>
<dbReference type="Pfam" id="PF07470">
    <property type="entry name" value="Glyco_hydro_88"/>
    <property type="match status" value="1"/>
</dbReference>
<gene>
    <name evidence="4" type="ORF">JCM15548_146</name>
</gene>
<dbReference type="Pfam" id="PF00754">
    <property type="entry name" value="F5_F8_type_C"/>
    <property type="match status" value="1"/>
</dbReference>
<feature type="domain" description="F5/8 type C" evidence="3">
    <location>
        <begin position="456"/>
        <end position="593"/>
    </location>
</feature>
<dbReference type="InterPro" id="IPR026444">
    <property type="entry name" value="Secre_tail"/>
</dbReference>
<dbReference type="NCBIfam" id="TIGR04183">
    <property type="entry name" value="Por_Secre_tail"/>
    <property type="match status" value="1"/>
</dbReference>
<evidence type="ECO:0000256" key="2">
    <source>
        <dbReference type="ARBA" id="ARBA00022801"/>
    </source>
</evidence>
<proteinExistence type="predicted"/>
<evidence type="ECO:0000313" key="4">
    <source>
        <dbReference type="EMBL" id="GAO28085.1"/>
    </source>
</evidence>
<keyword evidence="2" id="KW-0378">Hydrolase</keyword>
<dbReference type="InterPro" id="IPR000421">
    <property type="entry name" value="FA58C"/>
</dbReference>
<keyword evidence="1" id="KW-0732">Signal</keyword>
<reference evidence="4 5" key="1">
    <citation type="journal article" date="2015" name="Microbes Environ.">
        <title>Distribution and evolution of nitrogen fixation genes in the phylum bacteroidetes.</title>
        <authorList>
            <person name="Inoue J."/>
            <person name="Oshima K."/>
            <person name="Suda W."/>
            <person name="Sakamoto M."/>
            <person name="Iino T."/>
            <person name="Noda S."/>
            <person name="Hongoh Y."/>
            <person name="Hattori M."/>
            <person name="Ohkuma M."/>
        </authorList>
    </citation>
    <scope>NUCLEOTIDE SEQUENCE [LARGE SCALE GENOMIC DNA]</scope>
    <source>
        <strain evidence="4">JCM 15548</strain>
    </source>
</reference>
<dbReference type="GO" id="GO:0005975">
    <property type="term" value="P:carbohydrate metabolic process"/>
    <property type="evidence" value="ECO:0007669"/>
    <property type="project" value="InterPro"/>
</dbReference>
<dbReference type="PANTHER" id="PTHR33886">
    <property type="entry name" value="UNSATURATED RHAMNOGALACTURONAN HYDROLASE (EUROFUNG)"/>
    <property type="match status" value="1"/>
</dbReference>
<dbReference type="SUPFAM" id="SSF49785">
    <property type="entry name" value="Galactose-binding domain-like"/>
    <property type="match status" value="1"/>
</dbReference>
<dbReference type="Gene3D" id="2.60.40.1220">
    <property type="match status" value="1"/>
</dbReference>
<dbReference type="PROSITE" id="PS50022">
    <property type="entry name" value="FA58C_3"/>
    <property type="match status" value="1"/>
</dbReference>